<dbReference type="Proteomes" id="UP000294581">
    <property type="component" value="Unassembled WGS sequence"/>
</dbReference>
<dbReference type="OrthoDB" id="2376501at2"/>
<dbReference type="EMBL" id="SORF01000033">
    <property type="protein sequence ID" value="TDY38760.1"/>
    <property type="molecule type" value="Genomic_DNA"/>
</dbReference>
<gene>
    <name evidence="1" type="ORF">C7445_1331</name>
</gene>
<reference evidence="1 2" key="1">
    <citation type="submission" date="2019-03" db="EMBL/GenBank/DDBJ databases">
        <title>Genomic Encyclopedia of Type Strains, Phase IV (KMG-IV): sequencing the most valuable type-strain genomes for metagenomic binning, comparative biology and taxonomic classification.</title>
        <authorList>
            <person name="Goeker M."/>
        </authorList>
    </citation>
    <scope>NUCLEOTIDE SEQUENCE [LARGE SCALE GENOMIC DNA]</scope>
    <source>
        <strain evidence="1 2">DSM 17974</strain>
    </source>
</reference>
<dbReference type="RefSeq" id="WP_134161281.1">
    <property type="nucleotide sequence ID" value="NZ_BSUS01000001.1"/>
</dbReference>
<comment type="caution">
    <text evidence="1">The sequence shown here is derived from an EMBL/GenBank/DDBJ whole genome shotgun (WGS) entry which is preliminary data.</text>
</comment>
<sequence length="101" mass="11819">MTTIENIRDKLEQIERGLFEHSIHPMSSTELLRLRQDALDLKENFLNSSFMSANTIEELEDIRFRVLEVEVGAHIFASEAMYQSTEEPMRRLNDLYQTTAI</sequence>
<organism evidence="1 2">
    <name type="scientific">Alicyclobacillus sacchari</name>
    <dbReference type="NCBI Taxonomy" id="392010"/>
    <lineage>
        <taxon>Bacteria</taxon>
        <taxon>Bacillati</taxon>
        <taxon>Bacillota</taxon>
        <taxon>Bacilli</taxon>
        <taxon>Bacillales</taxon>
        <taxon>Alicyclobacillaceae</taxon>
        <taxon>Alicyclobacillus</taxon>
    </lineage>
</organism>
<evidence type="ECO:0000313" key="1">
    <source>
        <dbReference type="EMBL" id="TDY38760.1"/>
    </source>
</evidence>
<proteinExistence type="predicted"/>
<protein>
    <submittedName>
        <fullName evidence="1">Uncharacterized protein</fullName>
    </submittedName>
</protein>
<keyword evidence="2" id="KW-1185">Reference proteome</keyword>
<accession>A0A4R8L9Y1</accession>
<name>A0A4R8L9Y1_9BACL</name>
<evidence type="ECO:0000313" key="2">
    <source>
        <dbReference type="Proteomes" id="UP000294581"/>
    </source>
</evidence>
<dbReference type="AlphaFoldDB" id="A0A4R8L9Y1"/>